<dbReference type="EMBL" id="HG792015">
    <property type="protein sequence ID" value="CDM29117.1"/>
    <property type="molecule type" value="Genomic_DNA"/>
</dbReference>
<dbReference type="AlphaFoldDB" id="W6QHM7"/>
<dbReference type="OrthoDB" id="3796275at2759"/>
<accession>W6QHM7</accession>
<evidence type="ECO:0000313" key="1">
    <source>
        <dbReference type="EMBL" id="CDM29117.1"/>
    </source>
</evidence>
<proteinExistence type="predicted"/>
<dbReference type="Proteomes" id="UP000030686">
    <property type="component" value="Unassembled WGS sequence"/>
</dbReference>
<reference evidence="1" key="1">
    <citation type="journal article" date="2014" name="Nat. Commun.">
        <title>Multiple recent horizontal transfers of a large genomic region in cheese making fungi.</title>
        <authorList>
            <person name="Cheeseman K."/>
            <person name="Ropars J."/>
            <person name="Renault P."/>
            <person name="Dupont J."/>
            <person name="Gouzy J."/>
            <person name="Branca A."/>
            <person name="Abraham A.L."/>
            <person name="Ceppi M."/>
            <person name="Conseiller E."/>
            <person name="Debuchy R."/>
            <person name="Malagnac F."/>
            <person name="Goarin A."/>
            <person name="Silar P."/>
            <person name="Lacoste S."/>
            <person name="Sallet E."/>
            <person name="Bensimon A."/>
            <person name="Giraud T."/>
            <person name="Brygoo Y."/>
        </authorList>
    </citation>
    <scope>NUCLEOTIDE SEQUENCE [LARGE SCALE GENOMIC DNA]</scope>
    <source>
        <strain evidence="1">FM164</strain>
    </source>
</reference>
<evidence type="ECO:0000313" key="2">
    <source>
        <dbReference type="Proteomes" id="UP000030686"/>
    </source>
</evidence>
<organism evidence="1 2">
    <name type="scientific">Penicillium roqueforti (strain FM164)</name>
    <dbReference type="NCBI Taxonomy" id="1365484"/>
    <lineage>
        <taxon>Eukaryota</taxon>
        <taxon>Fungi</taxon>
        <taxon>Dikarya</taxon>
        <taxon>Ascomycota</taxon>
        <taxon>Pezizomycotina</taxon>
        <taxon>Eurotiomycetes</taxon>
        <taxon>Eurotiomycetidae</taxon>
        <taxon>Eurotiales</taxon>
        <taxon>Aspergillaceae</taxon>
        <taxon>Penicillium</taxon>
    </lineage>
</organism>
<keyword evidence="2" id="KW-1185">Reference proteome</keyword>
<gene>
    <name evidence="1" type="ORF">PROQFM164_S01g002929</name>
</gene>
<protein>
    <submittedName>
        <fullName evidence="1">Genomic scaffold, ProqFM164S01</fullName>
    </submittedName>
</protein>
<name>W6QHM7_PENRF</name>
<sequence length="251" mass="28465">MKSPTITTQEAVESCLPDLLKATHKTLSSAIHKVKYIGPLSQWQDFEEDVKNNNPKRWTSAVIDYRISNRDLRQEEVYVADETGVQGRFQQAVGQVLGAVFRAEKKNLRFGDFKSAGITYDKTPDIAMVSPGSPVMLRAVGELKVPWVMAHNLRKRYGADQELRLALGQVLEYMIDLRLPYGFHSTYEETIFLRHVQVNGQWRVEYSPVIQSTATDVSLKKCFWHLSSLALQGNPVQNPALKDDLVTDEIL</sequence>
<dbReference type="OMA" id="WIPRIID"/>